<organism evidence="6 7">
    <name type="scientific">Toxocara canis</name>
    <name type="common">Canine roundworm</name>
    <dbReference type="NCBI Taxonomy" id="6265"/>
    <lineage>
        <taxon>Eukaryota</taxon>
        <taxon>Metazoa</taxon>
        <taxon>Ecdysozoa</taxon>
        <taxon>Nematoda</taxon>
        <taxon>Chromadorea</taxon>
        <taxon>Rhabditida</taxon>
        <taxon>Spirurina</taxon>
        <taxon>Ascaridomorpha</taxon>
        <taxon>Ascaridoidea</taxon>
        <taxon>Toxocaridae</taxon>
        <taxon>Toxocara</taxon>
    </lineage>
</organism>
<accession>A0A0B2VYE7</accession>
<dbReference type="Proteomes" id="UP000031036">
    <property type="component" value="Unassembled WGS sequence"/>
</dbReference>
<dbReference type="STRING" id="6265.A0A0B2VYE7"/>
<dbReference type="GO" id="GO:0055064">
    <property type="term" value="P:chloride ion homeostasis"/>
    <property type="evidence" value="ECO:0007669"/>
    <property type="project" value="TreeGrafter"/>
</dbReference>
<keyword evidence="3 5" id="KW-1133">Transmembrane helix</keyword>
<dbReference type="GO" id="GO:0015379">
    <property type="term" value="F:potassium:chloride symporter activity"/>
    <property type="evidence" value="ECO:0007669"/>
    <property type="project" value="TreeGrafter"/>
</dbReference>
<keyword evidence="7" id="KW-1185">Reference proteome</keyword>
<evidence type="ECO:0000256" key="3">
    <source>
        <dbReference type="ARBA" id="ARBA00022989"/>
    </source>
</evidence>
<feature type="transmembrane region" description="Helical" evidence="5">
    <location>
        <begin position="117"/>
        <end position="138"/>
    </location>
</feature>
<evidence type="ECO:0000313" key="7">
    <source>
        <dbReference type="Proteomes" id="UP000031036"/>
    </source>
</evidence>
<keyword evidence="4 5" id="KW-0472">Membrane</keyword>
<comment type="caution">
    <text evidence="6">The sequence shown here is derived from an EMBL/GenBank/DDBJ whole genome shotgun (WGS) entry which is preliminary data.</text>
</comment>
<dbReference type="PANTHER" id="PTHR11827">
    <property type="entry name" value="SOLUTE CARRIER FAMILY 12, CATION COTRANSPORTERS"/>
    <property type="match status" value="1"/>
</dbReference>
<dbReference type="OrthoDB" id="2020542at2759"/>
<sequence length="167" mass="17495">MDDRHQIRNDSVAATSYGGIGEVETTVGVSNVVAAQPSTSNGVVGGSGKPDKAPLILDKLLYGFLKKRFIASVELSGVSRPNGLSTVSGVFAPVALSMFSVLLFLRMDMISRSLGPEFGGAIGVLFFTANVFSCALYVSGFTEALLNNLGEGSKFVRLTACFCSNKA</sequence>
<evidence type="ECO:0000256" key="5">
    <source>
        <dbReference type="SAM" id="Phobius"/>
    </source>
</evidence>
<dbReference type="AlphaFoldDB" id="A0A0B2VYE7"/>
<dbReference type="GO" id="GO:0016020">
    <property type="term" value="C:membrane"/>
    <property type="evidence" value="ECO:0007669"/>
    <property type="project" value="UniProtKB-SubCell"/>
</dbReference>
<reference evidence="6 7" key="1">
    <citation type="submission" date="2014-11" db="EMBL/GenBank/DDBJ databases">
        <title>Genetic blueprint of the zoonotic pathogen Toxocara canis.</title>
        <authorList>
            <person name="Zhu X.-Q."/>
            <person name="Korhonen P.K."/>
            <person name="Cai H."/>
            <person name="Young N.D."/>
            <person name="Nejsum P."/>
            <person name="von Samson-Himmelstjerna G."/>
            <person name="Boag P.R."/>
            <person name="Tan P."/>
            <person name="Li Q."/>
            <person name="Min J."/>
            <person name="Yang Y."/>
            <person name="Wang X."/>
            <person name="Fang X."/>
            <person name="Hall R.S."/>
            <person name="Hofmann A."/>
            <person name="Sternberg P.W."/>
            <person name="Jex A.R."/>
            <person name="Gasser R.B."/>
        </authorList>
    </citation>
    <scope>NUCLEOTIDE SEQUENCE [LARGE SCALE GENOMIC DNA]</scope>
    <source>
        <strain evidence="6">PN_DK_2014</strain>
    </source>
</reference>
<gene>
    <name evidence="6" type="primary">slc12a9</name>
    <name evidence="6" type="ORF">Tcan_16035</name>
</gene>
<proteinExistence type="predicted"/>
<evidence type="ECO:0000256" key="2">
    <source>
        <dbReference type="ARBA" id="ARBA00022692"/>
    </source>
</evidence>
<dbReference type="PANTHER" id="PTHR11827:SF72">
    <property type="entry name" value="GH08340P"/>
    <property type="match status" value="1"/>
</dbReference>
<protein>
    <submittedName>
        <fullName evidence="6">Solute carrier family 12 member 9</fullName>
    </submittedName>
</protein>
<dbReference type="InterPro" id="IPR004842">
    <property type="entry name" value="SLC12A_fam"/>
</dbReference>
<dbReference type="EMBL" id="JPKZ01000619">
    <property type="protein sequence ID" value="KHN86454.1"/>
    <property type="molecule type" value="Genomic_DNA"/>
</dbReference>
<evidence type="ECO:0000256" key="4">
    <source>
        <dbReference type="ARBA" id="ARBA00023136"/>
    </source>
</evidence>
<comment type="subcellular location">
    <subcellularLocation>
        <location evidence="1">Membrane</location>
        <topology evidence="1">Multi-pass membrane protein</topology>
    </subcellularLocation>
</comment>
<name>A0A0B2VYE7_TOXCA</name>
<dbReference type="GO" id="GO:0055075">
    <property type="term" value="P:potassium ion homeostasis"/>
    <property type="evidence" value="ECO:0007669"/>
    <property type="project" value="TreeGrafter"/>
</dbReference>
<evidence type="ECO:0000256" key="1">
    <source>
        <dbReference type="ARBA" id="ARBA00004141"/>
    </source>
</evidence>
<dbReference type="GO" id="GO:0006884">
    <property type="term" value="P:cell volume homeostasis"/>
    <property type="evidence" value="ECO:0007669"/>
    <property type="project" value="TreeGrafter"/>
</dbReference>
<feature type="transmembrane region" description="Helical" evidence="5">
    <location>
        <begin position="84"/>
        <end position="105"/>
    </location>
</feature>
<keyword evidence="2 5" id="KW-0812">Transmembrane</keyword>
<evidence type="ECO:0000313" key="6">
    <source>
        <dbReference type="EMBL" id="KHN86454.1"/>
    </source>
</evidence>